<dbReference type="CDD" id="cd00531">
    <property type="entry name" value="NTF2_like"/>
    <property type="match status" value="1"/>
</dbReference>
<name>A0A6J7E871_9ZZZZ</name>
<evidence type="ECO:0000259" key="1">
    <source>
        <dbReference type="Pfam" id="PF13577"/>
    </source>
</evidence>
<dbReference type="Pfam" id="PF13577">
    <property type="entry name" value="SnoaL_4"/>
    <property type="match status" value="1"/>
</dbReference>
<dbReference type="InterPro" id="IPR032710">
    <property type="entry name" value="NTF2-like_dom_sf"/>
</dbReference>
<dbReference type="InterPro" id="IPR037401">
    <property type="entry name" value="SnoaL-like"/>
</dbReference>
<gene>
    <name evidence="2" type="ORF">UFOPK3376_01125</name>
</gene>
<organism evidence="2">
    <name type="scientific">freshwater metagenome</name>
    <dbReference type="NCBI Taxonomy" id="449393"/>
    <lineage>
        <taxon>unclassified sequences</taxon>
        <taxon>metagenomes</taxon>
        <taxon>ecological metagenomes</taxon>
    </lineage>
</organism>
<dbReference type="SUPFAM" id="SSF54427">
    <property type="entry name" value="NTF2-like"/>
    <property type="match status" value="1"/>
</dbReference>
<accession>A0A6J7E871</accession>
<reference evidence="2" key="1">
    <citation type="submission" date="2020-05" db="EMBL/GenBank/DDBJ databases">
        <authorList>
            <person name="Chiriac C."/>
            <person name="Salcher M."/>
            <person name="Ghai R."/>
            <person name="Kavagutti S V."/>
        </authorList>
    </citation>
    <scope>NUCLEOTIDE SEQUENCE</scope>
</reference>
<protein>
    <submittedName>
        <fullName evidence="2">Unannotated protein</fullName>
    </submittedName>
</protein>
<dbReference type="AlphaFoldDB" id="A0A6J7E871"/>
<proteinExistence type="predicted"/>
<feature type="domain" description="SnoaL-like" evidence="1">
    <location>
        <begin position="17"/>
        <end position="137"/>
    </location>
</feature>
<evidence type="ECO:0000313" key="2">
    <source>
        <dbReference type="EMBL" id="CAB4875913.1"/>
    </source>
</evidence>
<sequence>MTMPTEPDRVERMICHDDIRQLAARYCWALDTLDRALLADVFTADATASLGRGTQHGFDEIWSWIHGVLAHLDTSQHLIGSQLIDLADDGRSATSRCHFTAQHVRRSAGKDTQYIVAGRYDDRLVLADAGWRIEHRTLRVLWTSGNPDVISPPA</sequence>
<dbReference type="Gene3D" id="3.10.450.50">
    <property type="match status" value="1"/>
</dbReference>
<dbReference type="EMBL" id="CAFBLP010000022">
    <property type="protein sequence ID" value="CAB4875913.1"/>
    <property type="molecule type" value="Genomic_DNA"/>
</dbReference>